<reference evidence="3 4" key="1">
    <citation type="journal article" date="2013" name="Genome Announc.">
        <title>Draft Genome Sequence of the Moderately Halophilic Bacterium Marinobacter lipolyticus Strain SM19.</title>
        <authorList>
            <person name="Papke R.T."/>
            <person name="de la Haba R.R."/>
            <person name="Infante-Dominguez C."/>
            <person name="Perez D."/>
            <person name="Sanchez-Porro C."/>
            <person name="Lapierre P."/>
            <person name="Ventosa A."/>
        </authorList>
    </citation>
    <scope>NUCLEOTIDE SEQUENCE [LARGE SCALE GENOMIC DNA]</scope>
    <source>
        <strain evidence="3 4">SM19</strain>
    </source>
</reference>
<dbReference type="PATRIC" id="fig|1318628.3.peg.1252"/>
<keyword evidence="2" id="KW-0732">Signal</keyword>
<dbReference type="eggNOG" id="ENOG5033FQS">
    <property type="taxonomic scope" value="Bacteria"/>
</dbReference>
<dbReference type="RefSeq" id="WP_012137256.1">
    <property type="nucleotide sequence ID" value="NZ_KE007317.1"/>
</dbReference>
<proteinExistence type="predicted"/>
<evidence type="ECO:0000313" key="4">
    <source>
        <dbReference type="Proteomes" id="UP000016540"/>
    </source>
</evidence>
<protein>
    <submittedName>
        <fullName evidence="3">Organic solvents resistance ABC transporter permease</fullName>
    </submittedName>
</protein>
<dbReference type="STRING" id="1318628.MARLIPOL_06259"/>
<gene>
    <name evidence="3" type="ORF">MARLIPOL_06259</name>
</gene>
<organism evidence="3 4">
    <name type="scientific">Marinobacter lipolyticus SM19</name>
    <dbReference type="NCBI Taxonomy" id="1318628"/>
    <lineage>
        <taxon>Bacteria</taxon>
        <taxon>Pseudomonadati</taxon>
        <taxon>Pseudomonadota</taxon>
        <taxon>Gammaproteobacteria</taxon>
        <taxon>Pseudomonadales</taxon>
        <taxon>Marinobacteraceae</taxon>
        <taxon>Marinobacter</taxon>
    </lineage>
</organism>
<feature type="signal peptide" evidence="2">
    <location>
        <begin position="1"/>
        <end position="21"/>
    </location>
</feature>
<dbReference type="OrthoDB" id="5592990at2"/>
<feature type="region of interest" description="Disordered" evidence="1">
    <location>
        <begin position="207"/>
        <end position="234"/>
    </location>
</feature>
<keyword evidence="4" id="KW-1185">Reference proteome</keyword>
<evidence type="ECO:0000256" key="2">
    <source>
        <dbReference type="SAM" id="SignalP"/>
    </source>
</evidence>
<feature type="chain" id="PRO_5004452286" evidence="2">
    <location>
        <begin position="22"/>
        <end position="373"/>
    </location>
</feature>
<dbReference type="EMBL" id="ASAD01000010">
    <property type="protein sequence ID" value="EON92331.1"/>
    <property type="molecule type" value="Genomic_DNA"/>
</dbReference>
<dbReference type="AlphaFoldDB" id="R8B172"/>
<dbReference type="PROSITE" id="PS51257">
    <property type="entry name" value="PROKAR_LIPOPROTEIN"/>
    <property type="match status" value="1"/>
</dbReference>
<evidence type="ECO:0000256" key="1">
    <source>
        <dbReference type="SAM" id="MobiDB-lite"/>
    </source>
</evidence>
<name>R8B172_9GAMM</name>
<sequence length="373" mass="41598">MRSVHLFQLSLPFIAALLLSACLGGDSGSSSDDTRTGSLTYHGISGLHYTTASRSEPTDSAGQFHYYPGERLTFRVGNLTLASDVPAGQYLTPMEFLADIRENLNNPGTDDEGLRTHQITEQQLMTDTALLNLTRFLLALNWNERITEDNGIEIRDRVVQQLNKALPNLTAPIDFTVSETDFTALGTTPSPANQLLAAICFYPEDDELCQTPPTQEEINNAPPRPEDEDLSDPDVDYQEDLQSRRDRILDASRSLDDFDTEAAQDYLSRELNAITTAIGNRYYLDNETASHPASDTSIKNVSIRRINGDTDLANVEAISTRNQDVVVHAFSWQTANVEYFIAGDSGGESEVIVNFRPRNTYRWIRKSLRIIID</sequence>
<evidence type="ECO:0000313" key="3">
    <source>
        <dbReference type="EMBL" id="EON92331.1"/>
    </source>
</evidence>
<dbReference type="Proteomes" id="UP000016540">
    <property type="component" value="Unassembled WGS sequence"/>
</dbReference>
<comment type="caution">
    <text evidence="3">The sequence shown here is derived from an EMBL/GenBank/DDBJ whole genome shotgun (WGS) entry which is preliminary data.</text>
</comment>
<dbReference type="HOGENOM" id="CLU_745573_0_0_6"/>
<accession>R8B172</accession>